<evidence type="ECO:0000256" key="6">
    <source>
        <dbReference type="ARBA" id="ARBA00023136"/>
    </source>
</evidence>
<keyword evidence="4" id="KW-0378">Hydrolase</keyword>
<evidence type="ECO:0000256" key="2">
    <source>
        <dbReference type="ARBA" id="ARBA00009045"/>
    </source>
</evidence>
<evidence type="ECO:0000256" key="5">
    <source>
        <dbReference type="ARBA" id="ARBA00022989"/>
    </source>
</evidence>
<comment type="similarity">
    <text evidence="2">Belongs to the peptidase S54 family.</text>
</comment>
<feature type="transmembrane region" description="Helical" evidence="7">
    <location>
        <begin position="184"/>
        <end position="203"/>
    </location>
</feature>
<dbReference type="Gene3D" id="1.20.1540.10">
    <property type="entry name" value="Rhomboid-like"/>
    <property type="match status" value="1"/>
</dbReference>
<evidence type="ECO:0000256" key="1">
    <source>
        <dbReference type="ARBA" id="ARBA00004141"/>
    </source>
</evidence>
<dbReference type="SUPFAM" id="SSF144091">
    <property type="entry name" value="Rhomboid-like"/>
    <property type="match status" value="1"/>
</dbReference>
<proteinExistence type="inferred from homology"/>
<evidence type="ECO:0000256" key="7">
    <source>
        <dbReference type="SAM" id="Phobius"/>
    </source>
</evidence>
<evidence type="ECO:0000313" key="10">
    <source>
        <dbReference type="Proteomes" id="UP001501470"/>
    </source>
</evidence>
<evidence type="ECO:0000313" key="9">
    <source>
        <dbReference type="EMBL" id="GAA1502700.1"/>
    </source>
</evidence>
<dbReference type="EMBL" id="BAAAQD010000002">
    <property type="protein sequence ID" value="GAA1502700.1"/>
    <property type="molecule type" value="Genomic_DNA"/>
</dbReference>
<feature type="transmembrane region" description="Helical" evidence="7">
    <location>
        <begin position="234"/>
        <end position="251"/>
    </location>
</feature>
<organism evidence="9 10">
    <name type="scientific">Dactylosporangium maewongense</name>
    <dbReference type="NCBI Taxonomy" id="634393"/>
    <lineage>
        <taxon>Bacteria</taxon>
        <taxon>Bacillati</taxon>
        <taxon>Actinomycetota</taxon>
        <taxon>Actinomycetes</taxon>
        <taxon>Micromonosporales</taxon>
        <taxon>Micromonosporaceae</taxon>
        <taxon>Dactylosporangium</taxon>
    </lineage>
</organism>
<keyword evidence="10" id="KW-1185">Reference proteome</keyword>
<protein>
    <submittedName>
        <fullName evidence="9">Rhomboid family intramembrane serine protease</fullName>
    </submittedName>
</protein>
<feature type="domain" description="Peptidase S54 rhomboid" evidence="8">
    <location>
        <begin position="143"/>
        <end position="273"/>
    </location>
</feature>
<dbReference type="InterPro" id="IPR050925">
    <property type="entry name" value="Rhomboid_protease_S54"/>
</dbReference>
<evidence type="ECO:0000256" key="3">
    <source>
        <dbReference type="ARBA" id="ARBA00022692"/>
    </source>
</evidence>
<evidence type="ECO:0000256" key="4">
    <source>
        <dbReference type="ARBA" id="ARBA00022801"/>
    </source>
</evidence>
<comment type="subcellular location">
    <subcellularLocation>
        <location evidence="1">Membrane</location>
        <topology evidence="1">Multi-pass membrane protein</topology>
    </subcellularLocation>
</comment>
<feature type="transmembrane region" description="Helical" evidence="7">
    <location>
        <begin position="288"/>
        <end position="308"/>
    </location>
</feature>
<dbReference type="PANTHER" id="PTHR43731">
    <property type="entry name" value="RHOMBOID PROTEASE"/>
    <property type="match status" value="1"/>
</dbReference>
<accession>A0ABP4KIU4</accession>
<keyword evidence="6 7" id="KW-0472">Membrane</keyword>
<dbReference type="GO" id="GO:0008233">
    <property type="term" value="F:peptidase activity"/>
    <property type="evidence" value="ECO:0007669"/>
    <property type="project" value="UniProtKB-KW"/>
</dbReference>
<dbReference type="Pfam" id="PF01694">
    <property type="entry name" value="Rhomboid"/>
    <property type="match status" value="1"/>
</dbReference>
<dbReference type="Proteomes" id="UP001501470">
    <property type="component" value="Unassembled WGS sequence"/>
</dbReference>
<comment type="caution">
    <text evidence="9">The sequence shown here is derived from an EMBL/GenBank/DDBJ whole genome shotgun (WGS) entry which is preliminary data.</text>
</comment>
<feature type="transmembrane region" description="Helical" evidence="7">
    <location>
        <begin position="153"/>
        <end position="172"/>
    </location>
</feature>
<dbReference type="InterPro" id="IPR035952">
    <property type="entry name" value="Rhomboid-like_sf"/>
</dbReference>
<name>A0ABP4KIU4_9ACTN</name>
<keyword evidence="3 7" id="KW-0812">Transmembrane</keyword>
<keyword evidence="9" id="KW-0645">Protease</keyword>
<dbReference type="RefSeq" id="WP_344500854.1">
    <property type="nucleotide sequence ID" value="NZ_BAAAQD010000002.1"/>
</dbReference>
<gene>
    <name evidence="9" type="ORF">GCM10009827_014340</name>
</gene>
<keyword evidence="5 7" id="KW-1133">Transmembrane helix</keyword>
<dbReference type="InterPro" id="IPR022764">
    <property type="entry name" value="Peptidase_S54_rhomboid_dom"/>
</dbReference>
<dbReference type="GO" id="GO:0006508">
    <property type="term" value="P:proteolysis"/>
    <property type="evidence" value="ECO:0007669"/>
    <property type="project" value="UniProtKB-KW"/>
</dbReference>
<dbReference type="PANTHER" id="PTHR43731:SF14">
    <property type="entry name" value="PRESENILIN-ASSOCIATED RHOMBOID-LIKE PROTEIN, MITOCHONDRIAL"/>
    <property type="match status" value="1"/>
</dbReference>
<feature type="transmembrane region" description="Helical" evidence="7">
    <location>
        <begin position="257"/>
        <end position="276"/>
    </location>
</feature>
<evidence type="ECO:0000259" key="8">
    <source>
        <dbReference type="Pfam" id="PF01694"/>
    </source>
</evidence>
<sequence>MTQPPANVVPHCYRHPDRETYVRCTRCDRPICPNCMNEASVGFQCPECVREGARTQRPARTAFGGGTEGAVGAVTITLIVINVLVFLAGVISSGSAQSIAGGGMGGLLGGGTPLHEWGSLVTYNSRQISATEAQIIPGGMIDGDYYRLFTSMFLHYGVFHLLMNMWALWVLGRPLEAMLGRARFAALYLVAGFGGSVAVYLFSDPLAQTAGASGAIFGLFAALIIVLRKMRRSVAGIVPVLVLNLVLTFSIDGISIAGHLGGMVAGAAAAAGLAYAPRQHRTLIQSGALVAVVAVLAVLTVVHTAGLMPTGDYVTQLNGGN</sequence>
<feature type="transmembrane region" description="Helical" evidence="7">
    <location>
        <begin position="209"/>
        <end position="227"/>
    </location>
</feature>
<reference evidence="10" key="1">
    <citation type="journal article" date="2019" name="Int. J. Syst. Evol. Microbiol.">
        <title>The Global Catalogue of Microorganisms (GCM) 10K type strain sequencing project: providing services to taxonomists for standard genome sequencing and annotation.</title>
        <authorList>
            <consortium name="The Broad Institute Genomics Platform"/>
            <consortium name="The Broad Institute Genome Sequencing Center for Infectious Disease"/>
            <person name="Wu L."/>
            <person name="Ma J."/>
        </authorList>
    </citation>
    <scope>NUCLEOTIDE SEQUENCE [LARGE SCALE GENOMIC DNA]</scope>
    <source>
        <strain evidence="10">JCM 15933</strain>
    </source>
</reference>
<feature type="transmembrane region" description="Helical" evidence="7">
    <location>
        <begin position="70"/>
        <end position="91"/>
    </location>
</feature>